<keyword evidence="12" id="KW-1185">Reference proteome</keyword>
<dbReference type="GO" id="GO:0008170">
    <property type="term" value="F:N-methyltransferase activity"/>
    <property type="evidence" value="ECO:0007669"/>
    <property type="project" value="InterPro"/>
</dbReference>
<accession>A0A0W0GKP9</accession>
<dbReference type="InterPro" id="IPR038333">
    <property type="entry name" value="T1MK-like_N_sf"/>
</dbReference>
<dbReference type="GO" id="GO:0009307">
    <property type="term" value="P:DNA restriction-modification system"/>
    <property type="evidence" value="ECO:0007669"/>
    <property type="project" value="UniProtKB-KW"/>
</dbReference>
<dbReference type="Gene3D" id="3.40.50.150">
    <property type="entry name" value="Vaccinia Virus protein VP39"/>
    <property type="match status" value="1"/>
</dbReference>
<evidence type="ECO:0000259" key="9">
    <source>
        <dbReference type="Pfam" id="PF02384"/>
    </source>
</evidence>
<evidence type="ECO:0000256" key="7">
    <source>
        <dbReference type="ARBA" id="ARBA00047942"/>
    </source>
</evidence>
<dbReference type="GO" id="GO:0032259">
    <property type="term" value="P:methylation"/>
    <property type="evidence" value="ECO:0007669"/>
    <property type="project" value="UniProtKB-KW"/>
</dbReference>
<dbReference type="PRINTS" id="PR00507">
    <property type="entry name" value="N12N6MTFRASE"/>
</dbReference>
<evidence type="ECO:0000256" key="4">
    <source>
        <dbReference type="ARBA" id="ARBA00022679"/>
    </source>
</evidence>
<evidence type="ECO:0000256" key="8">
    <source>
        <dbReference type="SAM" id="Coils"/>
    </source>
</evidence>
<dbReference type="EMBL" id="LFDV01000001">
    <property type="protein sequence ID" value="KTB49136.1"/>
    <property type="molecule type" value="Genomic_DNA"/>
</dbReference>
<organism evidence="11 12">
    <name type="scientific">Dehalogenimonas alkenigignens</name>
    <dbReference type="NCBI Taxonomy" id="1217799"/>
    <lineage>
        <taxon>Bacteria</taxon>
        <taxon>Bacillati</taxon>
        <taxon>Chloroflexota</taxon>
        <taxon>Dehalococcoidia</taxon>
        <taxon>Dehalococcoidales</taxon>
        <taxon>Dehalococcoidaceae</taxon>
        <taxon>Dehalogenimonas</taxon>
    </lineage>
</organism>
<feature type="coiled-coil region" evidence="8">
    <location>
        <begin position="670"/>
        <end position="741"/>
    </location>
</feature>
<comment type="similarity">
    <text evidence="1">Belongs to the N(4)/N(6)-methyltransferase family.</text>
</comment>
<dbReference type="GO" id="GO:0009007">
    <property type="term" value="F:site-specific DNA-methyltransferase (adenine-specific) activity"/>
    <property type="evidence" value="ECO:0007669"/>
    <property type="project" value="UniProtKB-EC"/>
</dbReference>
<evidence type="ECO:0000256" key="5">
    <source>
        <dbReference type="ARBA" id="ARBA00022691"/>
    </source>
</evidence>
<dbReference type="RefSeq" id="WP_058437594.1">
    <property type="nucleotide sequence ID" value="NZ_KQ758903.1"/>
</dbReference>
<dbReference type="InterPro" id="IPR029063">
    <property type="entry name" value="SAM-dependent_MTases_sf"/>
</dbReference>
<dbReference type="OrthoDB" id="9814572at2"/>
<evidence type="ECO:0000256" key="2">
    <source>
        <dbReference type="ARBA" id="ARBA00011900"/>
    </source>
</evidence>
<keyword evidence="3 11" id="KW-0489">Methyltransferase</keyword>
<feature type="domain" description="N6 adenine-specific DNA methyltransferase N-terminal" evidence="10">
    <location>
        <begin position="9"/>
        <end position="153"/>
    </location>
</feature>
<dbReference type="PANTHER" id="PTHR42933">
    <property type="entry name" value="SLR6095 PROTEIN"/>
    <property type="match status" value="1"/>
</dbReference>
<dbReference type="STRING" id="1217799.DEALK_00480"/>
<keyword evidence="6" id="KW-0680">Restriction system</keyword>
<gene>
    <name evidence="11" type="ORF">DEALK_00480</name>
</gene>
<evidence type="ECO:0000313" key="11">
    <source>
        <dbReference type="EMBL" id="KTB49136.1"/>
    </source>
</evidence>
<dbReference type="EC" id="2.1.1.72" evidence="2"/>
<dbReference type="InterPro" id="IPR003356">
    <property type="entry name" value="DNA_methylase_A-5"/>
</dbReference>
<evidence type="ECO:0000313" key="12">
    <source>
        <dbReference type="Proteomes" id="UP000053947"/>
    </source>
</evidence>
<keyword evidence="5" id="KW-0949">S-adenosyl-L-methionine</keyword>
<dbReference type="Gene3D" id="1.20.1260.30">
    <property type="match status" value="1"/>
</dbReference>
<dbReference type="SUPFAM" id="SSF53335">
    <property type="entry name" value="S-adenosyl-L-methionine-dependent methyltransferases"/>
    <property type="match status" value="1"/>
</dbReference>
<evidence type="ECO:0000259" key="10">
    <source>
        <dbReference type="Pfam" id="PF12161"/>
    </source>
</evidence>
<keyword evidence="8" id="KW-0175">Coiled coil</keyword>
<feature type="domain" description="DNA methylase adenine-specific" evidence="9">
    <location>
        <begin position="166"/>
        <end position="482"/>
    </location>
</feature>
<dbReference type="PATRIC" id="fig|1217799.6.peg.47"/>
<evidence type="ECO:0000256" key="3">
    <source>
        <dbReference type="ARBA" id="ARBA00022603"/>
    </source>
</evidence>
<dbReference type="GO" id="GO:0003677">
    <property type="term" value="F:DNA binding"/>
    <property type="evidence" value="ECO:0007669"/>
    <property type="project" value="InterPro"/>
</dbReference>
<dbReference type="InterPro" id="IPR022749">
    <property type="entry name" value="D12N6_MeTrfase_N"/>
</dbReference>
<dbReference type="Proteomes" id="UP000053947">
    <property type="component" value="Unassembled WGS sequence"/>
</dbReference>
<comment type="catalytic activity">
    <reaction evidence="7">
        <text>a 2'-deoxyadenosine in DNA + S-adenosyl-L-methionine = an N(6)-methyl-2'-deoxyadenosine in DNA + S-adenosyl-L-homocysteine + H(+)</text>
        <dbReference type="Rhea" id="RHEA:15197"/>
        <dbReference type="Rhea" id="RHEA-COMP:12418"/>
        <dbReference type="Rhea" id="RHEA-COMP:12419"/>
        <dbReference type="ChEBI" id="CHEBI:15378"/>
        <dbReference type="ChEBI" id="CHEBI:57856"/>
        <dbReference type="ChEBI" id="CHEBI:59789"/>
        <dbReference type="ChEBI" id="CHEBI:90615"/>
        <dbReference type="ChEBI" id="CHEBI:90616"/>
        <dbReference type="EC" id="2.1.1.72"/>
    </reaction>
</comment>
<keyword evidence="4 11" id="KW-0808">Transferase</keyword>
<name>A0A0W0GKP9_9CHLR</name>
<sequence length="883" mass="99606">MPKLSLAKLERHLYGAADILRREGMDAATYKDFIFGMLFLKRCSDVFEPAYEKLVSRKVSPKMSREDAQSNYGENPDFYDEFFVPPRARWSHLQSKLNDATEPFGAVLDKALAALSGANGSLQHVLDHIQFMKVQSNKRIVSDEACKELVRHFNRYRLRSEDFQFSDLLGSAYEFLINMFAESAGKKGGDFYTPRDVIRLMVRVLNPAPGMSIYDPTCGSGGMLIISREYIEQSGGDPTNLRLCGQVNDASAWSICKINMLLHGVRGADIKLEDTLLHPMHREGGELERFDRVIANPPFSQNYTRSNMEFPERYRWGWCPTSGKKADLMFAQHMLAVCKPRGMVATVMPHGVLFRGGVEKEIRKRFLQQDLIEAIISLPQNLFYGASIPACILIMRSNITGQALNPNKPENRRGRLLFINADAEYLAGRAQNYLRPEDIEKIAATFERYDEVPGYSKIVTFDEIADGANDFNLNVRRYVDNSPLPEPHDVRAHLAGGIPVAEIEANEALFQALGFSPDVLFAHRPNDERYRDFKPSITERPAIARLIEADAGLLARTGELRDDLTSWWASHTGSLIALPQGRNLNAVRSEFLQGFTDALLPVGVLGNFKLSGVVAAWWSETLPDLKTLIENGFCDVVDGWVDAIADAVEDDDNVGPAFDPFRHKLVKRTMADYLQQIDDAKLEIALLKGEKEAFERSNPPDNADDEELASWNYAKDLERQVKELKAEFKDAIKELTRLEKAATKKKATDADRRTAETARRELQPYFDQMAALETELAPHEQIKTDLAAARATFRVLTNAFVDKLKNRCAAMGKGEKQTLVLELFAQDLQVGLDGALRDKQQELVRFTENLWDKYASSLKVLIKSRERLSSRLHDALQELGYAY</sequence>
<dbReference type="Pfam" id="PF02384">
    <property type="entry name" value="N6_Mtase"/>
    <property type="match status" value="1"/>
</dbReference>
<dbReference type="AlphaFoldDB" id="A0A0W0GKP9"/>
<proteinExistence type="inferred from homology"/>
<evidence type="ECO:0000256" key="6">
    <source>
        <dbReference type="ARBA" id="ARBA00022747"/>
    </source>
</evidence>
<evidence type="ECO:0000256" key="1">
    <source>
        <dbReference type="ARBA" id="ARBA00006594"/>
    </source>
</evidence>
<comment type="caution">
    <text evidence="11">The sequence shown here is derived from an EMBL/GenBank/DDBJ whole genome shotgun (WGS) entry which is preliminary data.</text>
</comment>
<dbReference type="PANTHER" id="PTHR42933:SF3">
    <property type="entry name" value="TYPE I RESTRICTION ENZYME MJAVIII METHYLASE SUBUNIT"/>
    <property type="match status" value="1"/>
</dbReference>
<dbReference type="InterPro" id="IPR051537">
    <property type="entry name" value="DNA_Adenine_Mtase"/>
</dbReference>
<dbReference type="REBASE" id="158674">
    <property type="entry name" value="M.DalIP33ORF480P"/>
</dbReference>
<reference evidence="11 12" key="1">
    <citation type="submission" date="2015-06" db="EMBL/GenBank/DDBJ databases">
        <title>Genome sequence of the organohalide-respiring Dehalogenimonas alkenigignens type strain (IP3-3T).</title>
        <authorList>
            <person name="Key T.A."/>
            <person name="Richmond D.P."/>
            <person name="Bowman K.S."/>
            <person name="Cho Y.-J."/>
            <person name="Chun J."/>
            <person name="da Costa M.S."/>
            <person name="Rainey F.A."/>
            <person name="Moe W.M."/>
        </authorList>
    </citation>
    <scope>NUCLEOTIDE SEQUENCE [LARGE SCALE GENOMIC DNA]</scope>
    <source>
        <strain evidence="11 12">IP3-3</strain>
    </source>
</reference>
<dbReference type="Pfam" id="PF12161">
    <property type="entry name" value="HsdM_N"/>
    <property type="match status" value="1"/>
</dbReference>
<protein>
    <recommendedName>
        <fullName evidence="2">site-specific DNA-methyltransferase (adenine-specific)</fullName>
        <ecNumber evidence="2">2.1.1.72</ecNumber>
    </recommendedName>
</protein>